<dbReference type="OMA" id="QMEIHAR"/>
<dbReference type="CDD" id="cd00780">
    <property type="entry name" value="NTF2"/>
    <property type="match status" value="1"/>
</dbReference>
<dbReference type="GO" id="GO:1990904">
    <property type="term" value="C:ribonucleoprotein complex"/>
    <property type="evidence" value="ECO:0007669"/>
    <property type="project" value="TreeGrafter"/>
</dbReference>
<feature type="domain" description="NTF2" evidence="3">
    <location>
        <begin position="30"/>
        <end position="133"/>
    </location>
</feature>
<dbReference type="SUPFAM" id="SSF54427">
    <property type="entry name" value="NTF2-like"/>
    <property type="match status" value="1"/>
</dbReference>
<dbReference type="GO" id="GO:0003729">
    <property type="term" value="F:mRNA binding"/>
    <property type="evidence" value="ECO:0007669"/>
    <property type="project" value="TreeGrafter"/>
</dbReference>
<evidence type="ECO:0000256" key="1">
    <source>
        <dbReference type="ARBA" id="ARBA00022884"/>
    </source>
</evidence>
<keyword evidence="1" id="KW-0694">RNA-binding</keyword>
<dbReference type="Ensembl" id="ENSPMAT00000005655.1">
    <property type="protein sequence ID" value="ENSPMAP00000005632.1"/>
    <property type="gene ID" value="ENSPMAG00000005131.1"/>
</dbReference>
<dbReference type="PROSITE" id="PS50177">
    <property type="entry name" value="NTF2_DOMAIN"/>
    <property type="match status" value="1"/>
</dbReference>
<dbReference type="HOGENOM" id="CLU_119326_0_0_1"/>
<dbReference type="InterPro" id="IPR032710">
    <property type="entry name" value="NTF2-like_dom_sf"/>
</dbReference>
<reference evidence="4" key="1">
    <citation type="submission" date="2025-08" db="UniProtKB">
        <authorList>
            <consortium name="Ensembl"/>
        </authorList>
    </citation>
    <scope>IDENTIFICATION</scope>
</reference>
<dbReference type="GeneTree" id="ENSGT00390000011365"/>
<protein>
    <recommendedName>
        <fullName evidence="3">NTF2 domain-containing protein</fullName>
    </recommendedName>
</protein>
<dbReference type="AlphaFoldDB" id="S4RK99"/>
<feature type="signal peptide" evidence="2">
    <location>
        <begin position="1"/>
        <end position="18"/>
    </location>
</feature>
<evidence type="ECO:0000313" key="4">
    <source>
        <dbReference type="Ensembl" id="ENSPMAP00000005632.1"/>
    </source>
</evidence>
<feature type="chain" id="PRO_5004522962" description="NTF2 domain-containing protein" evidence="2">
    <location>
        <begin position="19"/>
        <end position="151"/>
    </location>
</feature>
<name>S4RK99_PETMA</name>
<organism evidence="4">
    <name type="scientific">Petromyzon marinus</name>
    <name type="common">Sea lamprey</name>
    <dbReference type="NCBI Taxonomy" id="7757"/>
    <lineage>
        <taxon>Eukaryota</taxon>
        <taxon>Metazoa</taxon>
        <taxon>Chordata</taxon>
        <taxon>Craniata</taxon>
        <taxon>Vertebrata</taxon>
        <taxon>Cyclostomata</taxon>
        <taxon>Hyperoartia</taxon>
        <taxon>Petromyzontiformes</taxon>
        <taxon>Petromyzontidae</taxon>
        <taxon>Petromyzon</taxon>
    </lineage>
</organism>
<dbReference type="InterPro" id="IPR018222">
    <property type="entry name" value="Nuclear_transport_factor_2_euk"/>
</dbReference>
<dbReference type="Pfam" id="PF02136">
    <property type="entry name" value="NTF2"/>
    <property type="match status" value="1"/>
</dbReference>
<keyword evidence="2" id="KW-0732">Signal</keyword>
<reference evidence="4" key="2">
    <citation type="submission" date="2025-09" db="UniProtKB">
        <authorList>
            <consortium name="Ensembl"/>
        </authorList>
    </citation>
    <scope>IDENTIFICATION</scope>
</reference>
<dbReference type="Gene3D" id="3.10.450.50">
    <property type="match status" value="1"/>
</dbReference>
<dbReference type="InterPro" id="IPR039539">
    <property type="entry name" value="Ras_GTPase_bind_prot"/>
</dbReference>
<dbReference type="PANTHER" id="PTHR10693:SF20">
    <property type="entry name" value="AT27578P"/>
    <property type="match status" value="1"/>
</dbReference>
<proteinExistence type="predicted"/>
<accession>S4RK99</accession>
<dbReference type="GO" id="GO:0005829">
    <property type="term" value="C:cytosol"/>
    <property type="evidence" value="ECO:0007669"/>
    <property type="project" value="TreeGrafter"/>
</dbReference>
<dbReference type="InterPro" id="IPR002075">
    <property type="entry name" value="NTF2_dom"/>
</dbReference>
<dbReference type="PANTHER" id="PTHR10693">
    <property type="entry name" value="RAS GTPASE-ACTIVATING PROTEIN-BINDING PROTEIN"/>
    <property type="match status" value="1"/>
</dbReference>
<evidence type="ECO:0000259" key="3">
    <source>
        <dbReference type="PROSITE" id="PS50177"/>
    </source>
</evidence>
<sequence length="151" mass="16564">MMMMVIATLLSSDDLVTARFILSCVVGGSLRRFYGKDSTFVHGGVDANGKPSEPVVGQMEIHARIVSLAFRDCRTKIRAVDSQATMGGAVVVQVLGELSNAGGAMRRFLQTFILAPEGSVQNKFFVQNDIFRYQDEVFTDSDHSEGTETHR</sequence>
<dbReference type="STRING" id="7757.ENSPMAP00000005632"/>
<evidence type="ECO:0000256" key="2">
    <source>
        <dbReference type="SAM" id="SignalP"/>
    </source>
</evidence>